<dbReference type="Gene3D" id="1.10.260.40">
    <property type="entry name" value="lambda repressor-like DNA-binding domains"/>
    <property type="match status" value="1"/>
</dbReference>
<name>A0A6N1MJE4_ACILW</name>
<gene>
    <name evidence="1" type="ORF">FOB19_04050</name>
</gene>
<proteinExistence type="predicted"/>
<accession>A0A6N1MJE4</accession>
<dbReference type="RefSeq" id="WP_108675519.1">
    <property type="nucleotide sequence ID" value="NZ_CP054803.1"/>
</dbReference>
<dbReference type="AlphaFoldDB" id="A0A6N1MJE4"/>
<evidence type="ECO:0000313" key="2">
    <source>
        <dbReference type="Proteomes" id="UP000509126"/>
    </source>
</evidence>
<protein>
    <submittedName>
        <fullName evidence="1">Ribonuclease D</fullName>
    </submittedName>
</protein>
<dbReference type="GO" id="GO:0003677">
    <property type="term" value="F:DNA binding"/>
    <property type="evidence" value="ECO:0007669"/>
    <property type="project" value="InterPro"/>
</dbReference>
<reference evidence="1 2" key="1">
    <citation type="submission" date="2019-11" db="EMBL/GenBank/DDBJ databases">
        <title>FDA dAtabase for Regulatory Grade micrObial Sequences (FDA-ARGOS): Supporting development and validation of Infectious Disease Dx tests.</title>
        <authorList>
            <person name="Patel R."/>
            <person name="Rucinski S."/>
            <person name="Tallon L."/>
            <person name="Sadzewicz L."/>
            <person name="Vavikolanu K."/>
            <person name="Mehta A."/>
            <person name="Aluvathingal J."/>
            <person name="Nadendla S."/>
            <person name="Nandy P."/>
            <person name="Geyer C."/>
            <person name="Yan Y."/>
            <person name="Sichtig H."/>
        </authorList>
    </citation>
    <scope>NUCLEOTIDE SEQUENCE [LARGE SCALE GENOMIC DNA]</scope>
    <source>
        <strain evidence="1 2">FDAARGOS_557</strain>
    </source>
</reference>
<evidence type="ECO:0000313" key="1">
    <source>
        <dbReference type="EMBL" id="QKU20674.1"/>
    </source>
</evidence>
<organism evidence="1 2">
    <name type="scientific">Acinetobacter lwoffii</name>
    <dbReference type="NCBI Taxonomy" id="28090"/>
    <lineage>
        <taxon>Bacteria</taxon>
        <taxon>Pseudomonadati</taxon>
        <taxon>Pseudomonadota</taxon>
        <taxon>Gammaproteobacteria</taxon>
        <taxon>Moraxellales</taxon>
        <taxon>Moraxellaceae</taxon>
        <taxon>Acinetobacter</taxon>
    </lineage>
</organism>
<dbReference type="EMBL" id="CP054803">
    <property type="protein sequence ID" value="QKU20674.1"/>
    <property type="molecule type" value="Genomic_DNA"/>
</dbReference>
<sequence>MTRDEAAQLLNCSLSELAEILGVSTASVAQWGDKPIPPLRIYQVRDLVAGRQPLGLSKLKSNLNEIHN</sequence>
<dbReference type="InterPro" id="IPR010982">
    <property type="entry name" value="Lambda_DNA-bd_dom_sf"/>
</dbReference>
<dbReference type="Proteomes" id="UP000509126">
    <property type="component" value="Chromosome"/>
</dbReference>
<dbReference type="SUPFAM" id="SSF47413">
    <property type="entry name" value="lambda repressor-like DNA-binding domains"/>
    <property type="match status" value="1"/>
</dbReference>